<dbReference type="GO" id="GO:0005096">
    <property type="term" value="F:GTPase activator activity"/>
    <property type="evidence" value="ECO:0007669"/>
    <property type="project" value="TreeGrafter"/>
</dbReference>
<reference evidence="2" key="1">
    <citation type="submission" date="2019-09" db="EMBL/GenBank/DDBJ databases">
        <title>Bird 10,000 Genomes (B10K) Project - Family phase.</title>
        <authorList>
            <person name="Zhang G."/>
        </authorList>
    </citation>
    <scope>NUCLEOTIDE SEQUENCE</scope>
    <source>
        <strain evidence="2">OUT-0060</strain>
        <tissue evidence="2">Blood</tissue>
    </source>
</reference>
<dbReference type="InterPro" id="IPR050989">
    <property type="entry name" value="Rap1_Ran_GAP"/>
</dbReference>
<dbReference type="GO" id="GO:0005794">
    <property type="term" value="C:Golgi apparatus"/>
    <property type="evidence" value="ECO:0007669"/>
    <property type="project" value="TreeGrafter"/>
</dbReference>
<protein>
    <submittedName>
        <fullName evidence="2">SI1L3 protein</fullName>
    </submittedName>
</protein>
<feature type="non-terminal residue" evidence="2">
    <location>
        <position position="379"/>
    </location>
</feature>
<dbReference type="GO" id="GO:0003382">
    <property type="term" value="P:epithelial cell morphogenesis"/>
    <property type="evidence" value="ECO:0007669"/>
    <property type="project" value="TreeGrafter"/>
</dbReference>
<feature type="non-terminal residue" evidence="2">
    <location>
        <position position="1"/>
    </location>
</feature>
<evidence type="ECO:0000313" key="3">
    <source>
        <dbReference type="Proteomes" id="UP000603793"/>
    </source>
</evidence>
<accession>A0A851X4H6</accession>
<dbReference type="PANTHER" id="PTHR15711">
    <property type="entry name" value="RAP GTPASE-ACTIVATING PROTEIN"/>
    <property type="match status" value="1"/>
</dbReference>
<feature type="compositionally biased region" description="Basic and acidic residues" evidence="1">
    <location>
        <begin position="266"/>
        <end position="277"/>
    </location>
</feature>
<dbReference type="GO" id="GO:0005886">
    <property type="term" value="C:plasma membrane"/>
    <property type="evidence" value="ECO:0007669"/>
    <property type="project" value="TreeGrafter"/>
</dbReference>
<comment type="caution">
    <text evidence="2">The sequence shown here is derived from an EMBL/GenBank/DDBJ whole genome shotgun (WGS) entry which is preliminary data.</text>
</comment>
<feature type="compositionally biased region" description="Pro residues" evidence="1">
    <location>
        <begin position="309"/>
        <end position="319"/>
    </location>
</feature>
<feature type="compositionally biased region" description="Low complexity" evidence="1">
    <location>
        <begin position="92"/>
        <end position="104"/>
    </location>
</feature>
<dbReference type="EMBL" id="WBNF01000875">
    <property type="protein sequence ID" value="NXD60593.1"/>
    <property type="molecule type" value="Genomic_DNA"/>
</dbReference>
<feature type="compositionally biased region" description="Basic and acidic residues" evidence="1">
    <location>
        <begin position="131"/>
        <end position="169"/>
    </location>
</feature>
<feature type="region of interest" description="Disordered" evidence="1">
    <location>
        <begin position="131"/>
        <end position="205"/>
    </location>
</feature>
<organism evidence="2 3">
    <name type="scientific">Corvus moneduloides</name>
    <name type="common">New Caledonian crow</name>
    <dbReference type="NCBI Taxonomy" id="1196302"/>
    <lineage>
        <taxon>Eukaryota</taxon>
        <taxon>Metazoa</taxon>
        <taxon>Chordata</taxon>
        <taxon>Craniata</taxon>
        <taxon>Vertebrata</taxon>
        <taxon>Euteleostomi</taxon>
        <taxon>Archelosauria</taxon>
        <taxon>Archosauria</taxon>
        <taxon>Dinosauria</taxon>
        <taxon>Saurischia</taxon>
        <taxon>Theropoda</taxon>
        <taxon>Coelurosauria</taxon>
        <taxon>Aves</taxon>
        <taxon>Neognathae</taxon>
        <taxon>Neoaves</taxon>
        <taxon>Telluraves</taxon>
        <taxon>Australaves</taxon>
        <taxon>Passeriformes</taxon>
        <taxon>Corvoidea</taxon>
        <taxon>Corvidae</taxon>
        <taxon>Corvus</taxon>
    </lineage>
</organism>
<gene>
    <name evidence="2" type="primary">Sipa1l3</name>
    <name evidence="2" type="ORF">CORMON_R15886</name>
</gene>
<feature type="compositionally biased region" description="Basic and acidic residues" evidence="1">
    <location>
        <begin position="191"/>
        <end position="205"/>
    </location>
</feature>
<feature type="compositionally biased region" description="Polar residues" evidence="1">
    <location>
        <begin position="20"/>
        <end position="29"/>
    </location>
</feature>
<feature type="compositionally biased region" description="Low complexity" evidence="1">
    <location>
        <begin position="249"/>
        <end position="262"/>
    </location>
</feature>
<dbReference type="PANTHER" id="PTHR15711:SF15">
    <property type="entry name" value="SIGNAL-INDUCED PROLIFERATION-ASSOCIATED 1-LIKE PROTEIN 3"/>
    <property type="match status" value="1"/>
</dbReference>
<dbReference type="GO" id="GO:0090162">
    <property type="term" value="P:establishment of epithelial cell polarity"/>
    <property type="evidence" value="ECO:0007669"/>
    <property type="project" value="TreeGrafter"/>
</dbReference>
<evidence type="ECO:0000313" key="2">
    <source>
        <dbReference type="EMBL" id="NXD60593.1"/>
    </source>
</evidence>
<feature type="region of interest" description="Disordered" evidence="1">
    <location>
        <begin position="52"/>
        <end position="107"/>
    </location>
</feature>
<dbReference type="AlphaFoldDB" id="A0A851X4H6"/>
<feature type="region of interest" description="Disordered" evidence="1">
    <location>
        <begin position="237"/>
        <end position="277"/>
    </location>
</feature>
<dbReference type="Proteomes" id="UP000603793">
    <property type="component" value="Unassembled WGS sequence"/>
</dbReference>
<feature type="region of interest" description="Disordered" evidence="1">
    <location>
        <begin position="1"/>
        <end position="33"/>
    </location>
</feature>
<proteinExistence type="predicted"/>
<name>A0A851X4H6_CORMO</name>
<sequence>MGVRARVAEWPPRGKDSKDSSASSRNFPSAQPLAAVPGFKALHRLARRRSKDVEFQEGWLGTPGTTAAAPLRQRSSSEVTLSECDAEENAESRGGAAGASSGAGLFREYGSTSSIDVQGISEQSFFEMLNEFRSKKAEQPRAATPERDLPGAKPEPRSGARDEAPQSKEKPRRKNCPRNDDSIFKKLRSGGRNEADAKDAEESREALGKSWICRKSFAHYDAQSILFEPSAAALQRCAGAQRRNTTTGASAASAGSDPAFSSTEDLNSKENLEHDVGDNTSNELLLSCPHFRNEIGGGAGERDVSFSKAPPPAAPPPPGFLGSQGLFPDSAHVGKPTNAGISILEVPKEQQRDPERLRSYSVEHADLGARYYRDYFHGK</sequence>
<feature type="region of interest" description="Disordered" evidence="1">
    <location>
        <begin position="296"/>
        <end position="334"/>
    </location>
</feature>
<evidence type="ECO:0000256" key="1">
    <source>
        <dbReference type="SAM" id="MobiDB-lite"/>
    </source>
</evidence>